<organism evidence="11 12">
    <name type="scientific">Segatella oris</name>
    <dbReference type="NCBI Taxonomy" id="28135"/>
    <lineage>
        <taxon>Bacteria</taxon>
        <taxon>Pseudomonadati</taxon>
        <taxon>Bacteroidota</taxon>
        <taxon>Bacteroidia</taxon>
        <taxon>Bacteroidales</taxon>
        <taxon>Prevotellaceae</taxon>
        <taxon>Segatella</taxon>
    </lineage>
</organism>
<comment type="catalytic activity">
    <reaction evidence="7">
        <text>adenosine + H2O + H(+) = inosine + NH4(+)</text>
        <dbReference type="Rhea" id="RHEA:24408"/>
        <dbReference type="ChEBI" id="CHEBI:15377"/>
        <dbReference type="ChEBI" id="CHEBI:15378"/>
        <dbReference type="ChEBI" id="CHEBI:16335"/>
        <dbReference type="ChEBI" id="CHEBI:17596"/>
        <dbReference type="ChEBI" id="CHEBI:28938"/>
        <dbReference type="EC" id="3.5.4.4"/>
    </reaction>
    <physiologicalReaction direction="left-to-right" evidence="7">
        <dbReference type="Rhea" id="RHEA:24409"/>
    </physiologicalReaction>
</comment>
<dbReference type="PANTHER" id="PTHR30616">
    <property type="entry name" value="UNCHARACTERIZED PROTEIN YFIH"/>
    <property type="match status" value="1"/>
</dbReference>
<reference evidence="11 12" key="1">
    <citation type="submission" date="2018-12" db="EMBL/GenBank/DDBJ databases">
        <authorList>
            <consortium name="Pathogen Informatics"/>
        </authorList>
    </citation>
    <scope>NUCLEOTIDE SEQUENCE [LARGE SCALE GENOMIC DNA]</scope>
    <source>
        <strain evidence="11 12">NCTC13071</strain>
    </source>
</reference>
<keyword evidence="4" id="KW-0479">Metal-binding</keyword>
<dbReference type="KEGG" id="poc:NCTC13071_02336"/>
<accession>A0A448L8U6</accession>
<evidence type="ECO:0000256" key="6">
    <source>
        <dbReference type="ARBA" id="ARBA00022833"/>
    </source>
</evidence>
<dbReference type="PANTHER" id="PTHR30616:SF2">
    <property type="entry name" value="PURINE NUCLEOSIDE PHOSPHORYLASE LACC1"/>
    <property type="match status" value="1"/>
</dbReference>
<comment type="catalytic activity">
    <reaction evidence="9">
        <text>S-methyl-5'-thioadenosine + phosphate = 5-(methylsulfanyl)-alpha-D-ribose 1-phosphate + adenine</text>
        <dbReference type="Rhea" id="RHEA:11852"/>
        <dbReference type="ChEBI" id="CHEBI:16708"/>
        <dbReference type="ChEBI" id="CHEBI:17509"/>
        <dbReference type="ChEBI" id="CHEBI:43474"/>
        <dbReference type="ChEBI" id="CHEBI:58533"/>
        <dbReference type="EC" id="2.4.2.28"/>
    </reaction>
    <physiologicalReaction direction="left-to-right" evidence="9">
        <dbReference type="Rhea" id="RHEA:11853"/>
    </physiologicalReaction>
</comment>
<dbReference type="Proteomes" id="UP000274578">
    <property type="component" value="Chromosome 1"/>
</dbReference>
<dbReference type="Pfam" id="PF02578">
    <property type="entry name" value="Cu-oxidase_4"/>
    <property type="match status" value="1"/>
</dbReference>
<dbReference type="GO" id="GO:0017061">
    <property type="term" value="F:S-methyl-5-thioadenosine phosphorylase activity"/>
    <property type="evidence" value="ECO:0007669"/>
    <property type="project" value="UniProtKB-EC"/>
</dbReference>
<dbReference type="CDD" id="cd16833">
    <property type="entry name" value="YfiH"/>
    <property type="match status" value="1"/>
</dbReference>
<evidence type="ECO:0000256" key="5">
    <source>
        <dbReference type="ARBA" id="ARBA00022801"/>
    </source>
</evidence>
<keyword evidence="5" id="KW-0378">Hydrolase</keyword>
<keyword evidence="3" id="KW-0808">Transferase</keyword>
<sequence>MIRPKLNEYSIAKGVRAFSSTRQGGVSKGVFGAFNINEFCGDNPDDIARNRLLLATELGITPDHIIMPHQVHEAKGIVIDNTWRHLTAEERRQKTEGYDAIMTQERSLCIGVSTADCIPVLLYDAKHDAIAAVHAGWRGTVKRIVEHTIQHMQQVFATQPADLHAVIGPGISCNAFEVGDEVYETFRAAGFDMSAISCYKDKWHIDLKACNRLQLLHAGLQDENIQTTNVCTYTRFEDYFSARRLGLNSGRIFTGIMLQA</sequence>
<dbReference type="GO" id="GO:0016787">
    <property type="term" value="F:hydrolase activity"/>
    <property type="evidence" value="ECO:0007669"/>
    <property type="project" value="UniProtKB-KW"/>
</dbReference>
<dbReference type="NCBIfam" id="TIGR00726">
    <property type="entry name" value="peptidoglycan editing factor PgeF"/>
    <property type="match status" value="1"/>
</dbReference>
<evidence type="ECO:0000256" key="9">
    <source>
        <dbReference type="ARBA" id="ARBA00049893"/>
    </source>
</evidence>
<dbReference type="InterPro" id="IPR038371">
    <property type="entry name" value="Cu_polyphenol_OxRdtase_sf"/>
</dbReference>
<comment type="catalytic activity">
    <reaction evidence="1">
        <text>inosine + phosphate = alpha-D-ribose 1-phosphate + hypoxanthine</text>
        <dbReference type="Rhea" id="RHEA:27646"/>
        <dbReference type="ChEBI" id="CHEBI:17368"/>
        <dbReference type="ChEBI" id="CHEBI:17596"/>
        <dbReference type="ChEBI" id="CHEBI:43474"/>
        <dbReference type="ChEBI" id="CHEBI:57720"/>
        <dbReference type="EC" id="2.4.2.1"/>
    </reaction>
    <physiologicalReaction direction="left-to-right" evidence="1">
        <dbReference type="Rhea" id="RHEA:27647"/>
    </physiologicalReaction>
</comment>
<dbReference type="GO" id="GO:0005507">
    <property type="term" value="F:copper ion binding"/>
    <property type="evidence" value="ECO:0007669"/>
    <property type="project" value="TreeGrafter"/>
</dbReference>
<comment type="similarity">
    <text evidence="2 10">Belongs to the purine nucleoside phosphorylase YfiH/LACC1 family.</text>
</comment>
<evidence type="ECO:0000256" key="2">
    <source>
        <dbReference type="ARBA" id="ARBA00007353"/>
    </source>
</evidence>
<evidence type="ECO:0000256" key="10">
    <source>
        <dbReference type="RuleBase" id="RU361274"/>
    </source>
</evidence>
<protein>
    <recommendedName>
        <fullName evidence="10">Purine nucleoside phosphorylase</fullName>
    </recommendedName>
</protein>
<dbReference type="RefSeq" id="WP_018919653.1">
    <property type="nucleotide sequence ID" value="NZ_LR134384.1"/>
</dbReference>
<dbReference type="Gene3D" id="3.60.140.10">
    <property type="entry name" value="CNF1/YfiH-like putative cysteine hydrolases"/>
    <property type="match status" value="1"/>
</dbReference>
<proteinExistence type="inferred from homology"/>
<evidence type="ECO:0000256" key="1">
    <source>
        <dbReference type="ARBA" id="ARBA00000553"/>
    </source>
</evidence>
<evidence type="ECO:0000256" key="7">
    <source>
        <dbReference type="ARBA" id="ARBA00047989"/>
    </source>
</evidence>
<dbReference type="InterPro" id="IPR003730">
    <property type="entry name" value="Cu_polyphenol_OxRdtase"/>
</dbReference>
<dbReference type="InterPro" id="IPR011324">
    <property type="entry name" value="Cytotoxic_necrot_fac-like_cat"/>
</dbReference>
<evidence type="ECO:0000313" key="11">
    <source>
        <dbReference type="EMBL" id="VEH16311.1"/>
    </source>
</evidence>
<keyword evidence="6" id="KW-0862">Zinc</keyword>
<dbReference type="AlphaFoldDB" id="A0A448L8U6"/>
<evidence type="ECO:0000256" key="8">
    <source>
        <dbReference type="ARBA" id="ARBA00048968"/>
    </source>
</evidence>
<dbReference type="EMBL" id="LR134384">
    <property type="protein sequence ID" value="VEH16311.1"/>
    <property type="molecule type" value="Genomic_DNA"/>
</dbReference>
<dbReference type="GeneID" id="85013086"/>
<evidence type="ECO:0000256" key="3">
    <source>
        <dbReference type="ARBA" id="ARBA00022679"/>
    </source>
</evidence>
<evidence type="ECO:0000313" key="12">
    <source>
        <dbReference type="Proteomes" id="UP000274578"/>
    </source>
</evidence>
<comment type="catalytic activity">
    <reaction evidence="8">
        <text>adenosine + phosphate = alpha-D-ribose 1-phosphate + adenine</text>
        <dbReference type="Rhea" id="RHEA:27642"/>
        <dbReference type="ChEBI" id="CHEBI:16335"/>
        <dbReference type="ChEBI" id="CHEBI:16708"/>
        <dbReference type="ChEBI" id="CHEBI:43474"/>
        <dbReference type="ChEBI" id="CHEBI:57720"/>
        <dbReference type="EC" id="2.4.2.1"/>
    </reaction>
    <physiologicalReaction direction="left-to-right" evidence="8">
        <dbReference type="Rhea" id="RHEA:27643"/>
    </physiologicalReaction>
</comment>
<evidence type="ECO:0000256" key="4">
    <source>
        <dbReference type="ARBA" id="ARBA00022723"/>
    </source>
</evidence>
<name>A0A448L8U6_9BACT</name>
<dbReference type="SUPFAM" id="SSF64438">
    <property type="entry name" value="CNF1/YfiH-like putative cysteine hydrolases"/>
    <property type="match status" value="1"/>
</dbReference>
<gene>
    <name evidence="11" type="primary">yfiH</name>
    <name evidence="11" type="ORF">NCTC13071_02336</name>
</gene>